<evidence type="ECO:0000256" key="2">
    <source>
        <dbReference type="RuleBase" id="RU362097"/>
    </source>
</evidence>
<evidence type="ECO:0000256" key="1">
    <source>
        <dbReference type="ARBA" id="ARBA00007613"/>
    </source>
</evidence>
<dbReference type="Gene3D" id="2.20.200.10">
    <property type="entry name" value="Outer membrane efflux proteins (OEP)"/>
    <property type="match status" value="1"/>
</dbReference>
<dbReference type="NCBIfam" id="TIGR01845">
    <property type="entry name" value="outer_NodT"/>
    <property type="match status" value="1"/>
</dbReference>
<sequence length="467" mass="50952">MILRLSTFLTMVLVITSCTLAPEYTRPNAPVSSDWPTGPAYEKVKSALDAPAAANIPWREFFADENLQKLIETALSNNRDLRVAALNVERARALYGISRAELLPTVNVIGAGSKQRESADISEPGVPRTTEHYSVDLGIISWEIDFFGRIRSLEDRALNEYLATEQGLRSAQILLVSSVASGYLSLAADRELLKLAQSTLETQQAAYNLMKRRYDVGITNELDLRRVQTQVDTARADIARYREQMARDENALNLLLGSSAPTDLLPADLDGIIPPKEPAAGTPSEVLLSRPDILQAENLLKAANASIGAARAVFFPSISLTTAIGTASDDLSRLFESGTGAWSYSARAVMPIFDARTWSALKATKAERELVLAQYEKAIQTAFKEVADALAVRGTVEDYLSAQQSLVNALSETHRLSNARYTKGIDSYLSVLDAQRTLYTAQQGLVAIRLTRLTNLVRLYAVLGGGA</sequence>
<organism evidence="4">
    <name type="scientific">uncultured Desulfobacterium sp</name>
    <dbReference type="NCBI Taxonomy" id="201089"/>
    <lineage>
        <taxon>Bacteria</taxon>
        <taxon>Pseudomonadati</taxon>
        <taxon>Thermodesulfobacteriota</taxon>
        <taxon>Desulfobacteria</taxon>
        <taxon>Desulfobacterales</taxon>
        <taxon>Desulfobacteriaceae</taxon>
        <taxon>Desulfobacterium</taxon>
        <taxon>environmental samples</taxon>
    </lineage>
</organism>
<keyword evidence="3" id="KW-0175">Coiled coil</keyword>
<dbReference type="PROSITE" id="PS51257">
    <property type="entry name" value="PROKAR_LIPOPROTEIN"/>
    <property type="match status" value="1"/>
</dbReference>
<dbReference type="PANTHER" id="PTHR30203">
    <property type="entry name" value="OUTER MEMBRANE CATION EFFLUX PROTEIN"/>
    <property type="match status" value="1"/>
</dbReference>
<feature type="chain" id="PRO_5018808047" evidence="2">
    <location>
        <begin position="22"/>
        <end position="467"/>
    </location>
</feature>
<comment type="subcellular location">
    <subcellularLocation>
        <location evidence="2">Cell membrane</location>
        <topology evidence="2">Lipid-anchor</topology>
    </subcellularLocation>
</comment>
<name>A0A445MS43_9BACT</name>
<dbReference type="GO" id="GO:0015562">
    <property type="term" value="F:efflux transmembrane transporter activity"/>
    <property type="evidence" value="ECO:0007669"/>
    <property type="project" value="InterPro"/>
</dbReference>
<evidence type="ECO:0000256" key="3">
    <source>
        <dbReference type="SAM" id="Coils"/>
    </source>
</evidence>
<protein>
    <submittedName>
        <fullName evidence="4">Outer membrane protein OprM</fullName>
    </submittedName>
</protein>
<gene>
    <name evidence="4" type="primary">oprM</name>
    <name evidence="4" type="ORF">PITCH_A1290011</name>
</gene>
<keyword evidence="2" id="KW-0449">Lipoprotein</keyword>
<dbReference type="AlphaFoldDB" id="A0A445MS43"/>
<keyword evidence="2" id="KW-0732">Signal</keyword>
<dbReference type="SUPFAM" id="SSF56954">
    <property type="entry name" value="Outer membrane efflux proteins (OEP)"/>
    <property type="match status" value="1"/>
</dbReference>
<comment type="similarity">
    <text evidence="1 2">Belongs to the outer membrane factor (OMF) (TC 1.B.17) family.</text>
</comment>
<dbReference type="Pfam" id="PF02321">
    <property type="entry name" value="OEP"/>
    <property type="match status" value="2"/>
</dbReference>
<keyword evidence="2" id="KW-1134">Transmembrane beta strand</keyword>
<reference evidence="4" key="1">
    <citation type="submission" date="2018-01" db="EMBL/GenBank/DDBJ databases">
        <authorList>
            <person name="Regsiter A."/>
            <person name="William W."/>
        </authorList>
    </citation>
    <scope>NUCLEOTIDE SEQUENCE</scope>
    <source>
        <strain evidence="4">TRIP AH-1</strain>
    </source>
</reference>
<accession>A0A445MS43</accession>
<keyword evidence="2" id="KW-0812">Transmembrane</keyword>
<proteinExistence type="inferred from homology"/>
<dbReference type="InterPro" id="IPR010131">
    <property type="entry name" value="MdtP/NodT-like"/>
</dbReference>
<feature type="signal peptide" evidence="2">
    <location>
        <begin position="1"/>
        <end position="21"/>
    </location>
</feature>
<feature type="coiled-coil region" evidence="3">
    <location>
        <begin position="224"/>
        <end position="251"/>
    </location>
</feature>
<dbReference type="InterPro" id="IPR003423">
    <property type="entry name" value="OMP_efflux"/>
</dbReference>
<dbReference type="GO" id="GO:0005886">
    <property type="term" value="C:plasma membrane"/>
    <property type="evidence" value="ECO:0007669"/>
    <property type="project" value="UniProtKB-SubCell"/>
</dbReference>
<dbReference type="Gene3D" id="1.20.1600.10">
    <property type="entry name" value="Outer membrane efflux proteins (OEP)"/>
    <property type="match status" value="1"/>
</dbReference>
<dbReference type="PANTHER" id="PTHR30203:SF33">
    <property type="entry name" value="BLR4455 PROTEIN"/>
    <property type="match status" value="1"/>
</dbReference>
<keyword evidence="2" id="KW-0564">Palmitate</keyword>
<dbReference type="EMBL" id="OJIN01000034">
    <property type="protein sequence ID" value="SPD72334.1"/>
    <property type="molecule type" value="Genomic_DNA"/>
</dbReference>
<evidence type="ECO:0000313" key="4">
    <source>
        <dbReference type="EMBL" id="SPD72334.1"/>
    </source>
</evidence>
<keyword evidence="2" id="KW-0472">Membrane</keyword>